<organism evidence="6 7">
    <name type="scientific">Romanomermis culicivorax</name>
    <name type="common">Nematode worm</name>
    <dbReference type="NCBI Taxonomy" id="13658"/>
    <lineage>
        <taxon>Eukaryota</taxon>
        <taxon>Metazoa</taxon>
        <taxon>Ecdysozoa</taxon>
        <taxon>Nematoda</taxon>
        <taxon>Enoplea</taxon>
        <taxon>Dorylaimia</taxon>
        <taxon>Mermithida</taxon>
        <taxon>Mermithoidea</taxon>
        <taxon>Mermithidae</taxon>
        <taxon>Romanomermis</taxon>
    </lineage>
</organism>
<evidence type="ECO:0000313" key="6">
    <source>
        <dbReference type="Proteomes" id="UP000887565"/>
    </source>
</evidence>
<sequence>MLQRLLKSNSAQVGWEGNPWTAQEQKVLETALKTYPVSDPERWDKVAACLPGRTKKDCVKRYKELAEIVRARKVALQQQKEKKPE</sequence>
<evidence type="ECO:0000256" key="4">
    <source>
        <dbReference type="ARBA" id="ARBA00023242"/>
    </source>
</evidence>
<dbReference type="GO" id="GO:0005829">
    <property type="term" value="C:cytosol"/>
    <property type="evidence" value="ECO:0007669"/>
    <property type="project" value="TreeGrafter"/>
</dbReference>
<name>A0A915HZK6_ROMCU</name>
<dbReference type="PANTHER" id="PTHR43999">
    <property type="entry name" value="DNAJ HOMOLOG SUBFAMILY C MEMBER 2"/>
    <property type="match status" value="1"/>
</dbReference>
<dbReference type="InterPro" id="IPR001005">
    <property type="entry name" value="SANT/Myb"/>
</dbReference>
<keyword evidence="4" id="KW-0539">Nucleus</keyword>
<dbReference type="Proteomes" id="UP000887565">
    <property type="component" value="Unplaced"/>
</dbReference>
<dbReference type="PROSITE" id="PS50090">
    <property type="entry name" value="MYB_LIKE"/>
    <property type="match status" value="1"/>
</dbReference>
<dbReference type="AlphaFoldDB" id="A0A915HZK6"/>
<proteinExistence type="predicted"/>
<feature type="domain" description="Myb-like" evidence="5">
    <location>
        <begin position="18"/>
        <end position="66"/>
    </location>
</feature>
<evidence type="ECO:0000313" key="7">
    <source>
        <dbReference type="WBParaSite" id="nRc.2.0.1.t06874-RA"/>
    </source>
</evidence>
<keyword evidence="3" id="KW-0143">Chaperone</keyword>
<keyword evidence="6" id="KW-1185">Reference proteome</keyword>
<protein>
    <submittedName>
        <fullName evidence="7">Myb-like domain-containing protein</fullName>
    </submittedName>
</protein>
<dbReference type="GO" id="GO:0030544">
    <property type="term" value="F:Hsp70 protein binding"/>
    <property type="evidence" value="ECO:0007669"/>
    <property type="project" value="InterPro"/>
</dbReference>
<dbReference type="CDD" id="cd00167">
    <property type="entry name" value="SANT"/>
    <property type="match status" value="1"/>
</dbReference>
<evidence type="ECO:0000256" key="3">
    <source>
        <dbReference type="ARBA" id="ARBA00023186"/>
    </source>
</evidence>
<dbReference type="Gene3D" id="1.10.10.60">
    <property type="entry name" value="Homeodomain-like"/>
    <property type="match status" value="1"/>
</dbReference>
<dbReference type="SMART" id="SM00717">
    <property type="entry name" value="SANT"/>
    <property type="match status" value="1"/>
</dbReference>
<accession>A0A915HZK6</accession>
<keyword evidence="2" id="KW-0677">Repeat</keyword>
<dbReference type="InterPro" id="IPR044634">
    <property type="entry name" value="Zuotin/DnaJC2"/>
</dbReference>
<dbReference type="GO" id="GO:0051083">
    <property type="term" value="P:'de novo' cotranslational protein folding"/>
    <property type="evidence" value="ECO:0007669"/>
    <property type="project" value="InterPro"/>
</dbReference>
<dbReference type="InterPro" id="IPR009057">
    <property type="entry name" value="Homeodomain-like_sf"/>
</dbReference>
<evidence type="ECO:0000259" key="5">
    <source>
        <dbReference type="PROSITE" id="PS50090"/>
    </source>
</evidence>
<dbReference type="GO" id="GO:0005634">
    <property type="term" value="C:nucleus"/>
    <property type="evidence" value="ECO:0007669"/>
    <property type="project" value="UniProtKB-SubCell"/>
</dbReference>
<evidence type="ECO:0000256" key="1">
    <source>
        <dbReference type="ARBA" id="ARBA00004123"/>
    </source>
</evidence>
<reference evidence="7" key="1">
    <citation type="submission" date="2022-11" db="UniProtKB">
        <authorList>
            <consortium name="WormBaseParasite"/>
        </authorList>
    </citation>
    <scope>IDENTIFICATION</scope>
</reference>
<dbReference type="PANTHER" id="PTHR43999:SF1">
    <property type="entry name" value="DNAJ HOMOLOG SUBFAMILY C MEMBER 2"/>
    <property type="match status" value="1"/>
</dbReference>
<dbReference type="GO" id="GO:0006450">
    <property type="term" value="P:regulation of translational fidelity"/>
    <property type="evidence" value="ECO:0007669"/>
    <property type="project" value="InterPro"/>
</dbReference>
<dbReference type="Pfam" id="PF00249">
    <property type="entry name" value="Myb_DNA-binding"/>
    <property type="match status" value="1"/>
</dbReference>
<dbReference type="GO" id="GO:0043022">
    <property type="term" value="F:ribosome binding"/>
    <property type="evidence" value="ECO:0007669"/>
    <property type="project" value="InterPro"/>
</dbReference>
<comment type="subcellular location">
    <subcellularLocation>
        <location evidence="1">Nucleus</location>
    </subcellularLocation>
</comment>
<dbReference type="SUPFAM" id="SSF46689">
    <property type="entry name" value="Homeodomain-like"/>
    <property type="match status" value="1"/>
</dbReference>
<dbReference type="FunFam" id="1.10.10.60:FF:000180">
    <property type="entry name" value="DnaJ (Hsp40) homolog, subfamily C, member 2"/>
    <property type="match status" value="1"/>
</dbReference>
<dbReference type="WBParaSite" id="nRc.2.0.1.t06874-RA">
    <property type="protein sequence ID" value="nRc.2.0.1.t06874-RA"/>
    <property type="gene ID" value="nRc.2.0.1.g06874"/>
</dbReference>
<dbReference type="OMA" id="SAQVGWE"/>
<evidence type="ECO:0000256" key="2">
    <source>
        <dbReference type="ARBA" id="ARBA00022737"/>
    </source>
</evidence>